<dbReference type="EMBL" id="CP045652">
    <property type="protein sequence ID" value="QGA25380.1"/>
    <property type="molecule type" value="Genomic_DNA"/>
</dbReference>
<evidence type="ECO:0000313" key="1">
    <source>
        <dbReference type="EMBL" id="QGA25380.1"/>
    </source>
</evidence>
<dbReference type="Proteomes" id="UP000326921">
    <property type="component" value="Chromosome"/>
</dbReference>
<keyword evidence="2" id="KW-1185">Reference proteome</keyword>
<organism evidence="1 2">
    <name type="scientific">Sphingobacterium zhuxiongii</name>
    <dbReference type="NCBI Taxonomy" id="2662364"/>
    <lineage>
        <taxon>Bacteria</taxon>
        <taxon>Pseudomonadati</taxon>
        <taxon>Bacteroidota</taxon>
        <taxon>Sphingobacteriia</taxon>
        <taxon>Sphingobacteriales</taxon>
        <taxon>Sphingobacteriaceae</taxon>
        <taxon>Sphingobacterium</taxon>
    </lineage>
</organism>
<dbReference type="AlphaFoldDB" id="A0A5Q0QDY7"/>
<evidence type="ECO:0000313" key="2">
    <source>
        <dbReference type="Proteomes" id="UP000326921"/>
    </source>
</evidence>
<dbReference type="KEGG" id="sphe:GFH32_03165"/>
<reference evidence="1 2" key="1">
    <citation type="submission" date="2019-10" db="EMBL/GenBank/DDBJ databases">
        <authorList>
            <person name="Dong K."/>
        </authorList>
    </citation>
    <scope>NUCLEOTIDE SEQUENCE [LARGE SCALE GENOMIC DNA]</scope>
    <source>
        <strain evidence="2">dk4302</strain>
    </source>
</reference>
<name>A0A5Q0QDY7_9SPHI</name>
<dbReference type="RefSeq" id="WP_153509701.1">
    <property type="nucleotide sequence ID" value="NZ_CP045652.1"/>
</dbReference>
<protein>
    <submittedName>
        <fullName evidence="1">Uncharacterized protein</fullName>
    </submittedName>
</protein>
<accession>A0A5Q0QDY7</accession>
<gene>
    <name evidence="1" type="ORF">GFH32_03165</name>
</gene>
<proteinExistence type="predicted"/>
<sequence length="769" mass="88269">MSYNTKYILSYCNRNMVPLRVELQLWDYVGEQFIVVNDNQYLQDLEGKYVVSNIDGEYDYQRDKNSIEAGANPFTLSYQNDLGKKGGCIRATSAEMGFFEDLQFNIDDLSTSDETEIRCVFYYNNEIEWIGFVYPDFFNVAIEENPLINLTASDRIGALKHVDYEITQDIEDKVSYLDIIRLCLKETGLELNINVICGIYSDEIPSETSDADFEGYEKVNPLEHAFVSEWRLYKDIEKKELHDCYTILKSILAQFNCLLTQYKGEWWIVNKYELELGYGILFEYDTNGTLLGISRETMPEVYFSSVNVGAEKISHPAGAKNTILLDNGQDMIYPLNYSLDSDNELLSSVEYWTAKAGTTSETTLDIPASYNGNGSISSTYPNDIREVKIKESNITVLSNDTTNFAPVPDKVIGNSFILESTKFKVVTLDKKKSSFTVNVKGTGKPNTAIMIGLFMEIEEGNIPGVKHYFSLQNRIDIENNYTGDNRFVLVSDINSSGQITVYPFGFEDKFNSLNIAVEQEWNLDINIAAGSQQSYDIETAKFFVRIYPNSAFKKNTYNPDLTEIHNVLKNFTITFKNDNQNPIGTVFQTKLTEGKFTTPTEQQTAFYGDYQTFGQNGYFYAYREDSLSIHYNASGERLKNWYTNSDSSRQPLLLHSLRQFTFQYGKAHDILSNIGFDMERINPFAHYAVRCRSEKKILVNPEDDYLQEKNSKYITATIGKYLNSKRFVFVEGKIDYLRSHFEGVLAQIRTNEVQRQEYIYSYFEQGDIS</sequence>